<feature type="signal peptide" evidence="1">
    <location>
        <begin position="1"/>
        <end position="21"/>
    </location>
</feature>
<dbReference type="AlphaFoldDB" id="A0A848I839"/>
<keyword evidence="3" id="KW-1185">Reference proteome</keyword>
<evidence type="ECO:0000256" key="1">
    <source>
        <dbReference type="SAM" id="SignalP"/>
    </source>
</evidence>
<sequence length="87" mass="9504">MKKFTMVAISLAVFATSNAFAQSKTRAEVYRELIEAQQNGLNYVTDTSYPEVDPIYTAQVSRTKQGNLIQQNAAGKVPRGMSATTAN</sequence>
<comment type="caution">
    <text evidence="2">The sequence shown here is derived from an EMBL/GenBank/DDBJ whole genome shotgun (WGS) entry which is preliminary data.</text>
</comment>
<dbReference type="Pfam" id="PF13663">
    <property type="entry name" value="DUF4148"/>
    <property type="match status" value="1"/>
</dbReference>
<name>A0A848I839_9BURK</name>
<dbReference type="RefSeq" id="WP_169484673.1">
    <property type="nucleotide sequence ID" value="NZ_JABBGJ010000005.1"/>
</dbReference>
<reference evidence="2 3" key="1">
    <citation type="submission" date="2020-04" db="EMBL/GenBank/DDBJ databases">
        <title>Paraburkholderia sp. RP-4-7 isolated from soil.</title>
        <authorList>
            <person name="Dahal R.H."/>
        </authorList>
    </citation>
    <scope>NUCLEOTIDE SEQUENCE [LARGE SCALE GENOMIC DNA]</scope>
    <source>
        <strain evidence="2 3">RP-4-7</strain>
    </source>
</reference>
<gene>
    <name evidence="2" type="ORF">HHL24_06500</name>
</gene>
<evidence type="ECO:0000313" key="3">
    <source>
        <dbReference type="Proteomes" id="UP000544134"/>
    </source>
</evidence>
<evidence type="ECO:0000313" key="2">
    <source>
        <dbReference type="EMBL" id="NML97599.1"/>
    </source>
</evidence>
<accession>A0A848I839</accession>
<organism evidence="2 3">
    <name type="scientific">Paraburkholderia polaris</name>
    <dbReference type="NCBI Taxonomy" id="2728848"/>
    <lineage>
        <taxon>Bacteria</taxon>
        <taxon>Pseudomonadati</taxon>
        <taxon>Pseudomonadota</taxon>
        <taxon>Betaproteobacteria</taxon>
        <taxon>Burkholderiales</taxon>
        <taxon>Burkholderiaceae</taxon>
        <taxon>Paraburkholderia</taxon>
    </lineage>
</organism>
<protein>
    <submittedName>
        <fullName evidence="2">DUF4148 domain-containing protein</fullName>
    </submittedName>
</protein>
<keyword evidence="1" id="KW-0732">Signal</keyword>
<dbReference type="EMBL" id="JABBGJ010000005">
    <property type="protein sequence ID" value="NML97599.1"/>
    <property type="molecule type" value="Genomic_DNA"/>
</dbReference>
<dbReference type="InterPro" id="IPR025421">
    <property type="entry name" value="DUF4148"/>
</dbReference>
<dbReference type="Proteomes" id="UP000544134">
    <property type="component" value="Unassembled WGS sequence"/>
</dbReference>
<feature type="chain" id="PRO_5032421037" evidence="1">
    <location>
        <begin position="22"/>
        <end position="87"/>
    </location>
</feature>
<proteinExistence type="predicted"/>